<evidence type="ECO:0000313" key="3">
    <source>
        <dbReference type="Proteomes" id="UP000000447"/>
    </source>
</evidence>
<evidence type="ECO:0000256" key="1">
    <source>
        <dbReference type="SAM" id="MobiDB-lite"/>
    </source>
</evidence>
<dbReference type="Proteomes" id="UP000000447">
    <property type="component" value="Plasmid unnamed"/>
</dbReference>
<dbReference type="EMBL" id="CP001276">
    <property type="protein sequence ID" value="ACM07112.1"/>
    <property type="molecule type" value="Genomic_DNA"/>
</dbReference>
<geneLocation type="plasmid" evidence="3">
    <name>Tros</name>
</geneLocation>
<sequence length="64" mass="7160">MTVREPEIAPSGTWAPAPAGPRSFPFVCRSCAARWLPGWYEQKRWTVLLRLRRGCAVSGEAEAE</sequence>
<keyword evidence="2" id="KW-0614">Plasmid</keyword>
<proteinExistence type="predicted"/>
<protein>
    <submittedName>
        <fullName evidence="2">Uncharacterized protein</fullName>
    </submittedName>
</protein>
<keyword evidence="3" id="KW-1185">Reference proteome</keyword>
<accession>B9L3A5</accession>
<organism evidence="2 3">
    <name type="scientific">Thermomicrobium roseum (strain ATCC 27502 / DSM 5159 / P-2)</name>
    <dbReference type="NCBI Taxonomy" id="309801"/>
    <lineage>
        <taxon>Bacteria</taxon>
        <taxon>Pseudomonadati</taxon>
        <taxon>Thermomicrobiota</taxon>
        <taxon>Thermomicrobia</taxon>
        <taxon>Thermomicrobiales</taxon>
        <taxon>Thermomicrobiaceae</taxon>
        <taxon>Thermomicrobium</taxon>
    </lineage>
</organism>
<gene>
    <name evidence="2" type="ordered locus">trd_A0269</name>
</gene>
<feature type="region of interest" description="Disordered" evidence="1">
    <location>
        <begin position="1"/>
        <end position="21"/>
    </location>
</feature>
<reference evidence="2 3" key="1">
    <citation type="journal article" date="2009" name="PLoS ONE">
        <title>Complete genome sequence of the aerobic CO-oxidizing thermophile Thermomicrobium roseum.</title>
        <authorList>
            <person name="Wu D."/>
            <person name="Raymond J."/>
            <person name="Wu M."/>
            <person name="Chatterji S."/>
            <person name="Ren Q."/>
            <person name="Graham J.E."/>
            <person name="Bryant D.A."/>
            <person name="Robb F."/>
            <person name="Colman A."/>
            <person name="Tallon L.J."/>
            <person name="Badger J.H."/>
            <person name="Madupu R."/>
            <person name="Ward N.L."/>
            <person name="Eisen J.A."/>
        </authorList>
    </citation>
    <scope>NUCLEOTIDE SEQUENCE [LARGE SCALE GENOMIC DNA]</scope>
    <source>
        <strain evidence="3">ATCC 27502 / DSM 5159 / P-2</strain>
        <plasmid evidence="2">unnamed</plasmid>
    </source>
</reference>
<evidence type="ECO:0000313" key="2">
    <source>
        <dbReference type="EMBL" id="ACM07112.1"/>
    </source>
</evidence>
<name>B9L3A5_THERP</name>
<dbReference type="KEGG" id="tro:trd_A0269"/>
<dbReference type="AlphaFoldDB" id="B9L3A5"/>
<dbReference type="HOGENOM" id="CLU_2866378_0_0_0"/>